<dbReference type="OrthoDB" id="185373at2759"/>
<evidence type="ECO:0000256" key="3">
    <source>
        <dbReference type="PROSITE-ProRule" id="PRU00708"/>
    </source>
</evidence>
<dbReference type="PANTHER" id="PTHR47926">
    <property type="entry name" value="PENTATRICOPEPTIDE REPEAT-CONTAINING PROTEIN"/>
    <property type="match status" value="1"/>
</dbReference>
<feature type="repeat" description="PPR" evidence="3">
    <location>
        <begin position="403"/>
        <end position="437"/>
    </location>
</feature>
<dbReference type="Pfam" id="PF14432">
    <property type="entry name" value="DYW_deaminase"/>
    <property type="match status" value="1"/>
</dbReference>
<evidence type="ECO:0000256" key="1">
    <source>
        <dbReference type="ARBA" id="ARBA00006643"/>
    </source>
</evidence>
<keyword evidence="6" id="KW-1185">Reference proteome</keyword>
<dbReference type="FunFam" id="1.25.40.10:FF:000427">
    <property type="entry name" value="Pentatricopeptide repeat-containing protein chloroplastic"/>
    <property type="match status" value="1"/>
</dbReference>
<feature type="repeat" description="PPR" evidence="3">
    <location>
        <begin position="203"/>
        <end position="233"/>
    </location>
</feature>
<dbReference type="PROSITE" id="PS51375">
    <property type="entry name" value="PPR"/>
    <property type="match status" value="4"/>
</dbReference>
<keyword evidence="2" id="KW-0677">Repeat</keyword>
<gene>
    <name evidence="5" type="ORF">POTOM_053174</name>
</gene>
<evidence type="ECO:0000256" key="2">
    <source>
        <dbReference type="ARBA" id="ARBA00022737"/>
    </source>
</evidence>
<dbReference type="Pfam" id="PF13041">
    <property type="entry name" value="PPR_2"/>
    <property type="match status" value="3"/>
</dbReference>
<dbReference type="NCBIfam" id="TIGR00756">
    <property type="entry name" value="PPR"/>
    <property type="match status" value="4"/>
</dbReference>
<dbReference type="GO" id="GO:0008270">
    <property type="term" value="F:zinc ion binding"/>
    <property type="evidence" value="ECO:0007669"/>
    <property type="project" value="InterPro"/>
</dbReference>
<sequence length="710" mass="80621">MRAALYWTCMRSVKELKMLMSYDVFRGMLTHWMEKERVMVEDGTFAPLLTLLDNDKFYKLTMQLHYAETVFDGAVGTRDLVTWNSMLAAYKDEDAFNLFLEMQGFGFEPDSLHFLAEANDAKMSTNPSCPDNRTPYVVRKCVALLQICASSRFKLKQIHAFSIRHGIPVTNLDMGKHLIYTAVSLSVPMNYAHNIFTQIRSPNVFTWNTMIRGYAESENPKPAIELYHHMQLKPDTHTYPFLLKAVSKVVDVKVGEKIHSLVAKNGFESLLFVQNSLLHMYAACGQFESAYKVFELMPEKDIVAWNSVINGFALNGKPNEALTLYKRMGSEGVEPDGFTMVSLLSACAELATLALGRRAHAFMVKVGLNKNLHANNALLDLYAKCGTISEARKIFDEMRIERNVVSWTSLIVGLAVNGFGKEALEHFKDMEREGLVPSEITFVGVLYACSHCGIVNEGFEYFKRMKEQYDIVPRIEHYGCMVDLLGRAGLLKEAYDYIHDMPLQPNAVIWRTLLGACTIHGHLGLGAFARARLLQLEPKDSGDYVLLSNLYASEQRWSDVHEVRRTMLSEGVRKTPGYSLVELGNHVHEFVMGDRTHPQSEVIYKMLVEIAMKLKLAGYVPHTANVLADIEEEEKESALFYHSEKIAIAFMLINTLSGTPIRIIKNLRVCADCHFAIKLISKVFERDIVVRDCSRFHHFRDGSCSCRDYW</sequence>
<protein>
    <recommendedName>
        <fullName evidence="4">DYW domain-containing protein</fullName>
    </recommendedName>
</protein>
<evidence type="ECO:0000313" key="6">
    <source>
        <dbReference type="Proteomes" id="UP000886885"/>
    </source>
</evidence>
<dbReference type="GO" id="GO:0009451">
    <property type="term" value="P:RNA modification"/>
    <property type="evidence" value="ECO:0007669"/>
    <property type="project" value="InterPro"/>
</dbReference>
<dbReference type="Pfam" id="PF01535">
    <property type="entry name" value="PPR"/>
    <property type="match status" value="2"/>
</dbReference>
<evidence type="ECO:0000313" key="5">
    <source>
        <dbReference type="EMBL" id="KAG6742304.1"/>
    </source>
</evidence>
<dbReference type="Proteomes" id="UP000886885">
    <property type="component" value="Chromosome 17A"/>
</dbReference>
<dbReference type="GO" id="GO:0003723">
    <property type="term" value="F:RNA binding"/>
    <property type="evidence" value="ECO:0007669"/>
    <property type="project" value="InterPro"/>
</dbReference>
<feature type="domain" description="DYW" evidence="4">
    <location>
        <begin position="618"/>
        <end position="710"/>
    </location>
</feature>
<feature type="repeat" description="PPR" evidence="3">
    <location>
        <begin position="371"/>
        <end position="401"/>
    </location>
</feature>
<dbReference type="InterPro" id="IPR046848">
    <property type="entry name" value="E_motif"/>
</dbReference>
<dbReference type="EMBL" id="JAAWWB010000033">
    <property type="protein sequence ID" value="KAG6742304.1"/>
    <property type="molecule type" value="Genomic_DNA"/>
</dbReference>
<organism evidence="5 6">
    <name type="scientific">Populus tomentosa</name>
    <name type="common">Chinese white poplar</name>
    <dbReference type="NCBI Taxonomy" id="118781"/>
    <lineage>
        <taxon>Eukaryota</taxon>
        <taxon>Viridiplantae</taxon>
        <taxon>Streptophyta</taxon>
        <taxon>Embryophyta</taxon>
        <taxon>Tracheophyta</taxon>
        <taxon>Spermatophyta</taxon>
        <taxon>Magnoliopsida</taxon>
        <taxon>eudicotyledons</taxon>
        <taxon>Gunneridae</taxon>
        <taxon>Pentapetalae</taxon>
        <taxon>rosids</taxon>
        <taxon>fabids</taxon>
        <taxon>Malpighiales</taxon>
        <taxon>Salicaceae</taxon>
        <taxon>Saliceae</taxon>
        <taxon>Populus</taxon>
    </lineage>
</organism>
<dbReference type="Pfam" id="PF20431">
    <property type="entry name" value="E_motif"/>
    <property type="match status" value="1"/>
</dbReference>
<dbReference type="InterPro" id="IPR002885">
    <property type="entry name" value="PPR_rpt"/>
</dbReference>
<dbReference type="AlphaFoldDB" id="A0A8X7Y1E7"/>
<name>A0A8X7Y1E7_POPTO</name>
<dbReference type="InterPro" id="IPR046960">
    <property type="entry name" value="PPR_At4g14850-like_plant"/>
</dbReference>
<dbReference type="GO" id="GO:0031425">
    <property type="term" value="P:chloroplast RNA processing"/>
    <property type="evidence" value="ECO:0007669"/>
    <property type="project" value="UniProtKB-ARBA"/>
</dbReference>
<dbReference type="FunFam" id="1.25.40.10:FF:001050">
    <property type="entry name" value="Pentatricopeptide repeat-containing protein At2g33760"/>
    <property type="match status" value="1"/>
</dbReference>
<comment type="caution">
    <text evidence="5">The sequence shown here is derived from an EMBL/GenBank/DDBJ whole genome shotgun (WGS) entry which is preliminary data.</text>
</comment>
<proteinExistence type="inferred from homology"/>
<dbReference type="InterPro" id="IPR032867">
    <property type="entry name" value="DYW_dom"/>
</dbReference>
<dbReference type="PANTHER" id="PTHR47926:SF507">
    <property type="entry name" value="DYW DOMAIN-CONTAINING PROTEIN"/>
    <property type="match status" value="1"/>
</dbReference>
<reference evidence="5" key="1">
    <citation type="journal article" date="2020" name="bioRxiv">
        <title>Hybrid origin of Populus tomentosa Carr. identified through genome sequencing and phylogenomic analysis.</title>
        <authorList>
            <person name="An X."/>
            <person name="Gao K."/>
            <person name="Chen Z."/>
            <person name="Li J."/>
            <person name="Yang X."/>
            <person name="Yang X."/>
            <person name="Zhou J."/>
            <person name="Guo T."/>
            <person name="Zhao T."/>
            <person name="Huang S."/>
            <person name="Miao D."/>
            <person name="Khan W.U."/>
            <person name="Rao P."/>
            <person name="Ye M."/>
            <person name="Lei B."/>
            <person name="Liao W."/>
            <person name="Wang J."/>
            <person name="Ji L."/>
            <person name="Li Y."/>
            <person name="Guo B."/>
            <person name="Mustafa N.S."/>
            <person name="Li S."/>
            <person name="Yun Q."/>
            <person name="Keller S.R."/>
            <person name="Mao J."/>
            <person name="Zhang R."/>
            <person name="Strauss S.H."/>
        </authorList>
    </citation>
    <scope>NUCLEOTIDE SEQUENCE</scope>
    <source>
        <strain evidence="5">GM15</strain>
        <tissue evidence="5">Leaf</tissue>
    </source>
</reference>
<accession>A0A8X7Y1E7</accession>
<feature type="repeat" description="PPR" evidence="3">
    <location>
        <begin position="301"/>
        <end position="335"/>
    </location>
</feature>
<dbReference type="FunFam" id="1.25.40.10:FF:000231">
    <property type="entry name" value="Pentatricopeptide repeat-containing protein chloroplastic"/>
    <property type="match status" value="1"/>
</dbReference>
<comment type="similarity">
    <text evidence="1">Belongs to the PPR family. PCMP-H subfamily.</text>
</comment>
<evidence type="ECO:0000259" key="4">
    <source>
        <dbReference type="Pfam" id="PF14432"/>
    </source>
</evidence>